<evidence type="ECO:0000256" key="4">
    <source>
        <dbReference type="ARBA" id="ARBA00023136"/>
    </source>
</evidence>
<feature type="transmembrane region" description="Helical" evidence="6">
    <location>
        <begin position="17"/>
        <end position="40"/>
    </location>
</feature>
<reference evidence="8" key="1">
    <citation type="submission" date="2022-12" db="EMBL/GenBank/DDBJ databases">
        <authorList>
            <person name="Petersen C."/>
        </authorList>
    </citation>
    <scope>NUCLEOTIDE SEQUENCE</scope>
    <source>
        <strain evidence="8">IBT 29677</strain>
    </source>
</reference>
<keyword evidence="9" id="KW-1185">Reference proteome</keyword>
<feature type="domain" description="Rhodopsin" evidence="7">
    <location>
        <begin position="36"/>
        <end position="242"/>
    </location>
</feature>
<evidence type="ECO:0000256" key="5">
    <source>
        <dbReference type="ARBA" id="ARBA00038359"/>
    </source>
</evidence>
<keyword evidence="2 6" id="KW-0812">Transmembrane</keyword>
<dbReference type="PANTHER" id="PTHR33048:SF47">
    <property type="entry name" value="INTEGRAL MEMBRANE PROTEIN-RELATED"/>
    <property type="match status" value="1"/>
</dbReference>
<organism evidence="8 9">
    <name type="scientific">Penicillium cosmopolitanum</name>
    <dbReference type="NCBI Taxonomy" id="1131564"/>
    <lineage>
        <taxon>Eukaryota</taxon>
        <taxon>Fungi</taxon>
        <taxon>Dikarya</taxon>
        <taxon>Ascomycota</taxon>
        <taxon>Pezizomycotina</taxon>
        <taxon>Eurotiomycetes</taxon>
        <taxon>Eurotiomycetidae</taxon>
        <taxon>Eurotiales</taxon>
        <taxon>Aspergillaceae</taxon>
        <taxon>Penicillium</taxon>
    </lineage>
</organism>
<accession>A0A9X0BF61</accession>
<reference evidence="8" key="2">
    <citation type="journal article" date="2023" name="IMA Fungus">
        <title>Comparative genomic study of the Penicillium genus elucidates a diverse pangenome and 15 lateral gene transfer events.</title>
        <authorList>
            <person name="Petersen C."/>
            <person name="Sorensen T."/>
            <person name="Nielsen M.R."/>
            <person name="Sondergaard T.E."/>
            <person name="Sorensen J.L."/>
            <person name="Fitzpatrick D.A."/>
            <person name="Frisvad J.C."/>
            <person name="Nielsen K.L."/>
        </authorList>
    </citation>
    <scope>NUCLEOTIDE SEQUENCE</scope>
    <source>
        <strain evidence="8">IBT 29677</strain>
    </source>
</reference>
<proteinExistence type="inferred from homology"/>
<feature type="transmembrane region" description="Helical" evidence="6">
    <location>
        <begin position="199"/>
        <end position="218"/>
    </location>
</feature>
<evidence type="ECO:0000313" key="8">
    <source>
        <dbReference type="EMBL" id="KAJ5414798.1"/>
    </source>
</evidence>
<gene>
    <name evidence="8" type="ORF">N7509_001425</name>
</gene>
<dbReference type="RefSeq" id="XP_056494644.1">
    <property type="nucleotide sequence ID" value="XM_056626062.1"/>
</dbReference>
<dbReference type="EMBL" id="JAPZBU010000003">
    <property type="protein sequence ID" value="KAJ5414798.1"/>
    <property type="molecule type" value="Genomic_DNA"/>
</dbReference>
<dbReference type="InterPro" id="IPR052337">
    <property type="entry name" value="SAT4-like"/>
</dbReference>
<dbReference type="Pfam" id="PF20684">
    <property type="entry name" value="Fung_rhodopsin"/>
    <property type="match status" value="1"/>
</dbReference>
<evidence type="ECO:0000256" key="6">
    <source>
        <dbReference type="SAM" id="Phobius"/>
    </source>
</evidence>
<feature type="transmembrane region" description="Helical" evidence="6">
    <location>
        <begin position="52"/>
        <end position="73"/>
    </location>
</feature>
<dbReference type="GO" id="GO:0016020">
    <property type="term" value="C:membrane"/>
    <property type="evidence" value="ECO:0007669"/>
    <property type="project" value="UniProtKB-SubCell"/>
</dbReference>
<name>A0A9X0BF61_9EURO</name>
<dbReference type="GeneID" id="81365042"/>
<comment type="subcellular location">
    <subcellularLocation>
        <location evidence="1">Membrane</location>
        <topology evidence="1">Multi-pass membrane protein</topology>
    </subcellularLocation>
</comment>
<evidence type="ECO:0000256" key="2">
    <source>
        <dbReference type="ARBA" id="ARBA00022692"/>
    </source>
</evidence>
<feature type="transmembrane region" description="Helical" evidence="6">
    <location>
        <begin position="124"/>
        <end position="142"/>
    </location>
</feature>
<comment type="similarity">
    <text evidence="5">Belongs to the SAT4 family.</text>
</comment>
<evidence type="ECO:0000313" key="9">
    <source>
        <dbReference type="Proteomes" id="UP001147747"/>
    </source>
</evidence>
<keyword evidence="3 6" id="KW-1133">Transmembrane helix</keyword>
<evidence type="ECO:0000259" key="7">
    <source>
        <dbReference type="Pfam" id="PF20684"/>
    </source>
</evidence>
<dbReference type="PANTHER" id="PTHR33048">
    <property type="entry name" value="PTH11-LIKE INTEGRAL MEMBRANE PROTEIN (AFU_ORTHOLOGUE AFUA_5G11245)"/>
    <property type="match status" value="1"/>
</dbReference>
<dbReference type="AlphaFoldDB" id="A0A9X0BF61"/>
<dbReference type="OrthoDB" id="4364758at2759"/>
<evidence type="ECO:0000256" key="1">
    <source>
        <dbReference type="ARBA" id="ARBA00004141"/>
    </source>
</evidence>
<comment type="caution">
    <text evidence="8">The sequence shown here is derived from an EMBL/GenBank/DDBJ whole genome shotgun (WGS) entry which is preliminary data.</text>
</comment>
<dbReference type="Proteomes" id="UP001147747">
    <property type="component" value="Unassembled WGS sequence"/>
</dbReference>
<dbReference type="InterPro" id="IPR049326">
    <property type="entry name" value="Rhodopsin_dom_fungi"/>
</dbReference>
<feature type="transmembrane region" description="Helical" evidence="6">
    <location>
        <begin position="154"/>
        <end position="174"/>
    </location>
</feature>
<protein>
    <recommendedName>
        <fullName evidence="7">Rhodopsin domain-containing protein</fullName>
    </recommendedName>
</protein>
<evidence type="ECO:0000256" key="3">
    <source>
        <dbReference type="ARBA" id="ARBA00022989"/>
    </source>
</evidence>
<keyword evidence="4 6" id="KW-0472">Membrane</keyword>
<sequence>MSYEIGLATPDTPNRGFPLWLCSVLMVILAGIFVLLRLAIRFHRGRLGWDDWTILTSLICSVLLTITECSGMIGQLDTRQPLYIGLSTNIALSPAVHNGYGKHASDLSHAEQIRALKWFFGAQVVYKIVITVNKVSFFCLYLRIFTMPTFRRICFIGIGVVTSWGLAYVLVTIFQCKPIASFWDKGIKSPKCLDNEAMWMSYSVINIIFDLIILTLPVKPIRQLRLPKAKKIGLLVIFAMGTL</sequence>